<protein>
    <recommendedName>
        <fullName evidence="7">AP-2 complex subunit alpha</fullName>
    </recommendedName>
</protein>
<evidence type="ECO:0000256" key="6">
    <source>
        <dbReference type="ARBA" id="ARBA00023176"/>
    </source>
</evidence>
<gene>
    <name evidence="10" type="ORF">AYL99_10916</name>
</gene>
<feature type="domain" description="Clathrin adaptor alpha/beta/gamma-adaptin appendage Ig-like subdomain" evidence="9">
    <location>
        <begin position="703"/>
        <end position="814"/>
    </location>
</feature>
<comment type="similarity">
    <text evidence="7">Belongs to the adaptor complexes large subunit family.</text>
</comment>
<sequence>MSSMRGLVQFIADLRNARARELEEKRINKELANIRQKFKSEKLDGYQKKKYVCKLLYIYIQGYNVDFGHLEAVNLISATKYSEKQIGYLAVTLFLHEQHELLHLVVNSIRKDLLDYNELNNCLALHAVANVGGREMGEALSADVHRLLISPTSKSFVKKKAALTLLRLYRKHPAIIQREWAERIISLMDDPDMGVVLSVTSLIMALIQDNPEAYKGSYVKAAQRLRKIVIENDISPDYLYYKVPCPWIQVKFLKLLQYYPRSEDSHVRDIIRESLQAVMQAATETPKNVQQNNAQNAVLFEAINLLIHLDTEHQLMMNISSKLGRFIQSRETNVRYLGLDAMTHFAARTDTLDPIKRHQSIIIGSLRDRDISVRRKGLDLLYSMCDTTNAQPIVNELLKYLQTADFSIREEMTLKIAILTEKYATDAQWYIDISLRLLAMAGDHVSDEVWQRVVQIVTNNEELQPYAAQHIFDYLKTDNCHDTLVKIGGYILGEFGHLIADNKGCSPIEQLMVLQTKMISAPDPTRALLLSTFVKFVNLFPEIKPQLLQMFRFYSHSPDSELQQRACEYLTIATLPTDDLLRTICDEMPPFSERASILLQRLHKKSAGISERRTWVVGGKDANTDEKEVLLAQQTGLKRSFTTILNGMPSNTNGAAATPAQNGTSSAAKDLEGLDMNGHGNDATTPILTSAAHLSPDWEKGYDRMFFEDEGVLYEDPQIQVGMRGEYRGHLGVIKLYFTNKASFPIGSFTTTLDNKSDPGLKIDIKSLPDTSVGADSQVQQTMVCNSIAPFSEAPTIRISYLAGALQGYTLRLPILPHRFMDPSELSAEDFFKRWRQIGAGPLEAQSTFGFRDPSMTVMDKYVREAVVGFRWRLLDNVDPNPKNIVGCAVLQLEKGKVGCLLRLEPNHQQNMFRATIRATQEKVPEILLNLLRERLKC</sequence>
<dbReference type="InterPro" id="IPR011989">
    <property type="entry name" value="ARM-like"/>
</dbReference>
<dbReference type="Gene3D" id="2.60.40.1230">
    <property type="match status" value="1"/>
</dbReference>
<evidence type="ECO:0000259" key="9">
    <source>
        <dbReference type="SMART" id="SM00809"/>
    </source>
</evidence>
<dbReference type="GO" id="GO:0072583">
    <property type="term" value="P:clathrin-dependent endocytosis"/>
    <property type="evidence" value="ECO:0007669"/>
    <property type="project" value="InterPro"/>
</dbReference>
<evidence type="ECO:0000313" key="11">
    <source>
        <dbReference type="Proteomes" id="UP000078343"/>
    </source>
</evidence>
<keyword evidence="4 7" id="KW-0653">Protein transport</keyword>
<dbReference type="Pfam" id="PF02296">
    <property type="entry name" value="Alpha_adaptin_C"/>
    <property type="match status" value="1"/>
</dbReference>
<accession>A0A178Z6X4</accession>
<organism evidence="10 11">
    <name type="scientific">Fonsecaea erecta</name>
    <dbReference type="NCBI Taxonomy" id="1367422"/>
    <lineage>
        <taxon>Eukaryota</taxon>
        <taxon>Fungi</taxon>
        <taxon>Dikarya</taxon>
        <taxon>Ascomycota</taxon>
        <taxon>Pezizomycotina</taxon>
        <taxon>Eurotiomycetes</taxon>
        <taxon>Chaetothyriomycetidae</taxon>
        <taxon>Chaetothyriales</taxon>
        <taxon>Herpotrichiellaceae</taxon>
        <taxon>Fonsecaea</taxon>
    </lineage>
</organism>
<dbReference type="Gene3D" id="3.30.310.10">
    <property type="entry name" value="TATA-Binding Protein"/>
    <property type="match status" value="1"/>
</dbReference>
<comment type="caution">
    <text evidence="10">The sequence shown here is derived from an EMBL/GenBank/DDBJ whole genome shotgun (WGS) entry which is preliminary data.</text>
</comment>
<dbReference type="GO" id="GO:0006886">
    <property type="term" value="P:intracellular protein transport"/>
    <property type="evidence" value="ECO:0007669"/>
    <property type="project" value="UniProtKB-UniRule"/>
</dbReference>
<dbReference type="InterPro" id="IPR016024">
    <property type="entry name" value="ARM-type_fold"/>
</dbReference>
<evidence type="ECO:0000256" key="8">
    <source>
        <dbReference type="PIRSR" id="PIRSR037091-1"/>
    </source>
</evidence>
<dbReference type="PANTHER" id="PTHR22780">
    <property type="entry name" value="ADAPTIN, ALPHA/GAMMA/EPSILON"/>
    <property type="match status" value="1"/>
</dbReference>
<evidence type="ECO:0000256" key="7">
    <source>
        <dbReference type="PIRNR" id="PIRNR037091"/>
    </source>
</evidence>
<feature type="binding site" evidence="8">
    <location>
        <begin position="5"/>
        <end position="6"/>
    </location>
    <ligand>
        <name>a 1,2-diacyl-sn-glycero-3-phospho-(1D-myo-inositol-3,4,5-trisphosphate)</name>
        <dbReference type="ChEBI" id="CHEBI:57836"/>
    </ligand>
</feature>
<dbReference type="Pfam" id="PF01602">
    <property type="entry name" value="Adaptin_N"/>
    <property type="match status" value="1"/>
</dbReference>
<dbReference type="PIRSF" id="PIRSF037091">
    <property type="entry name" value="AP2_complex_alpha"/>
    <property type="match status" value="1"/>
</dbReference>
<evidence type="ECO:0000256" key="2">
    <source>
        <dbReference type="ARBA" id="ARBA00022448"/>
    </source>
</evidence>
<evidence type="ECO:0000256" key="3">
    <source>
        <dbReference type="ARBA" id="ARBA00022583"/>
    </source>
</evidence>
<dbReference type="InterPro" id="IPR017104">
    <property type="entry name" value="AP2_complex_asu"/>
</dbReference>
<keyword evidence="3 7" id="KW-0254">Endocytosis</keyword>
<dbReference type="OrthoDB" id="28053at2759"/>
<dbReference type="SUPFAM" id="SSF48371">
    <property type="entry name" value="ARM repeat"/>
    <property type="match status" value="1"/>
</dbReference>
<dbReference type="FunFam" id="1.25.10.10:FF:000020">
    <property type="entry name" value="AP-2 complex subunit alpha"/>
    <property type="match status" value="1"/>
</dbReference>
<dbReference type="InterPro" id="IPR009028">
    <property type="entry name" value="Coatomer/calthrin_app_sub_C"/>
</dbReference>
<dbReference type="SUPFAM" id="SSF55711">
    <property type="entry name" value="Subdomain of clathrin and coatomer appendage domain"/>
    <property type="match status" value="1"/>
</dbReference>
<dbReference type="InterPro" id="IPR050840">
    <property type="entry name" value="Adaptor_Complx_Large_Subunit"/>
</dbReference>
<evidence type="ECO:0000256" key="4">
    <source>
        <dbReference type="ARBA" id="ARBA00022927"/>
    </source>
</evidence>
<comment type="subcellular location">
    <subcellularLocation>
        <location evidence="1">Membrane</location>
        <location evidence="1">Coated pit</location>
        <topology evidence="1">Peripheral membrane protein</topology>
        <orientation evidence="1">Cytoplasmic side</orientation>
    </subcellularLocation>
</comment>
<dbReference type="InterPro" id="IPR013041">
    <property type="entry name" value="Clathrin_app_Ig-like_sf"/>
</dbReference>
<dbReference type="Pfam" id="PF02883">
    <property type="entry name" value="Alpha_adaptinC2"/>
    <property type="match status" value="1"/>
</dbReference>
<dbReference type="Proteomes" id="UP000078343">
    <property type="component" value="Unassembled WGS sequence"/>
</dbReference>
<dbReference type="GO" id="GO:0030122">
    <property type="term" value="C:AP-2 adaptor complex"/>
    <property type="evidence" value="ECO:0007669"/>
    <property type="project" value="InterPro"/>
</dbReference>
<dbReference type="STRING" id="1367422.A0A178Z6X4"/>
<keyword evidence="6 7" id="KW-0168">Coated pit</keyword>
<feature type="binding site" evidence="8">
    <location>
        <position position="46"/>
    </location>
    <ligand>
        <name>a 1,2-diacyl-sn-glycero-3-phospho-(1D-myo-inositol-3,4,5-trisphosphate)</name>
        <dbReference type="ChEBI" id="CHEBI:57836"/>
    </ligand>
</feature>
<evidence type="ECO:0000313" key="10">
    <source>
        <dbReference type="EMBL" id="OAP55216.1"/>
    </source>
</evidence>
<feature type="binding site" evidence="8">
    <location>
        <begin position="50"/>
        <end position="54"/>
    </location>
    <ligand>
        <name>a 1,2-diacyl-sn-glycero-3-phospho-(1D-myo-inositol-3,4,5-trisphosphate)</name>
        <dbReference type="ChEBI" id="CHEBI:57836"/>
    </ligand>
</feature>
<comment type="function">
    <text evidence="7">Adaptins are components of the adaptor complexes which link clathrin to receptors in coated vesicles. Clathrin-associated protein complexes are believed to interact with the cytoplasmic tails of membrane proteins, leading to their selection and concentration.</text>
</comment>
<dbReference type="GO" id="GO:0035615">
    <property type="term" value="F:clathrin adaptor activity"/>
    <property type="evidence" value="ECO:0007669"/>
    <property type="project" value="InterPro"/>
</dbReference>
<dbReference type="InterPro" id="IPR002553">
    <property type="entry name" value="Clathrin/coatomer_adapt-like_N"/>
</dbReference>
<proteinExistence type="inferred from homology"/>
<keyword evidence="11" id="KW-1185">Reference proteome</keyword>
<dbReference type="AlphaFoldDB" id="A0A178Z6X4"/>
<dbReference type="InterPro" id="IPR003164">
    <property type="entry name" value="Clathrin_a-adaptin_app_sub_C"/>
</dbReference>
<reference evidence="10 11" key="1">
    <citation type="submission" date="2016-04" db="EMBL/GenBank/DDBJ databases">
        <title>Draft genome of Fonsecaea erecta CBS 125763.</title>
        <authorList>
            <person name="Weiss V.A."/>
            <person name="Vicente V.A."/>
            <person name="Raittz R.T."/>
            <person name="Moreno L.F."/>
            <person name="De Souza E.M."/>
            <person name="Pedrosa F.O."/>
            <person name="Steffens M.B."/>
            <person name="Faoro H."/>
            <person name="Tadra-Sfeir M.Z."/>
            <person name="Najafzadeh M.J."/>
            <person name="Felipe M.S."/>
            <person name="Teixeira M."/>
            <person name="Sun J."/>
            <person name="Xi L."/>
            <person name="Gomes R."/>
            <person name="De Azevedo C.M."/>
            <person name="Salgado C.G."/>
            <person name="Da Silva M.B."/>
            <person name="Nascimento M.F."/>
            <person name="Queiroz-Telles F."/>
            <person name="Attili D.S."/>
            <person name="Gorbushina A."/>
        </authorList>
    </citation>
    <scope>NUCLEOTIDE SEQUENCE [LARGE SCALE GENOMIC DNA]</scope>
    <source>
        <strain evidence="10 11">CBS 125763</strain>
    </source>
</reference>
<dbReference type="InterPro" id="IPR008152">
    <property type="entry name" value="Clathrin_a/b/g-adaptin_app_Ig"/>
</dbReference>
<name>A0A178Z6X4_9EURO</name>
<evidence type="ECO:0000256" key="5">
    <source>
        <dbReference type="ARBA" id="ARBA00023136"/>
    </source>
</evidence>
<dbReference type="SMART" id="SM00809">
    <property type="entry name" value="Alpha_adaptinC2"/>
    <property type="match status" value="1"/>
</dbReference>
<dbReference type="InterPro" id="IPR012295">
    <property type="entry name" value="TBP_dom_sf"/>
</dbReference>
<dbReference type="GeneID" id="30015084"/>
<feature type="binding site" evidence="8">
    <location>
        <position position="37"/>
    </location>
    <ligand>
        <name>a 1,2-diacyl-sn-glycero-3-phospho-(1D-myo-inositol-3,4,5-trisphosphate)</name>
        <dbReference type="ChEBI" id="CHEBI:57836"/>
    </ligand>
</feature>
<keyword evidence="2 7" id="KW-0813">Transport</keyword>
<dbReference type="SUPFAM" id="SSF49348">
    <property type="entry name" value="Clathrin adaptor appendage domain"/>
    <property type="match status" value="1"/>
</dbReference>
<dbReference type="Gene3D" id="1.25.10.10">
    <property type="entry name" value="Leucine-rich Repeat Variant"/>
    <property type="match status" value="1"/>
</dbReference>
<evidence type="ECO:0000256" key="1">
    <source>
        <dbReference type="ARBA" id="ARBA00004277"/>
    </source>
</evidence>
<keyword evidence="5 7" id="KW-0472">Membrane</keyword>
<dbReference type="EMBL" id="LVYI01000012">
    <property type="protein sequence ID" value="OAP55216.1"/>
    <property type="molecule type" value="Genomic_DNA"/>
</dbReference>
<dbReference type="RefSeq" id="XP_018688583.1">
    <property type="nucleotide sequence ID" value="XM_018842422.1"/>
</dbReference>